<dbReference type="PROSITE" id="PS51077">
    <property type="entry name" value="HTH_ICLR"/>
    <property type="match status" value="1"/>
</dbReference>
<dbReference type="PANTHER" id="PTHR30136:SF8">
    <property type="entry name" value="TRANSCRIPTIONAL REGULATORY PROTEIN"/>
    <property type="match status" value="1"/>
</dbReference>
<dbReference type="InterPro" id="IPR050707">
    <property type="entry name" value="HTH_MetabolicPath_Reg"/>
</dbReference>
<reference evidence="6" key="1">
    <citation type="journal article" date="2014" name="Int. J. Syst. Evol. Microbiol.">
        <title>Complete genome sequence of Corynebacterium casei LMG S-19264T (=DSM 44701T), isolated from a smear-ripened cheese.</title>
        <authorList>
            <consortium name="US DOE Joint Genome Institute (JGI-PGF)"/>
            <person name="Walter F."/>
            <person name="Albersmeier A."/>
            <person name="Kalinowski J."/>
            <person name="Ruckert C."/>
        </authorList>
    </citation>
    <scope>NUCLEOTIDE SEQUENCE</scope>
    <source>
        <strain evidence="6">CGMCC 1.12214</strain>
    </source>
</reference>
<dbReference type="EMBL" id="BMES01000001">
    <property type="protein sequence ID" value="GGH12732.1"/>
    <property type="molecule type" value="Genomic_DNA"/>
</dbReference>
<name>A0A917I5D7_9HYPH</name>
<dbReference type="InterPro" id="IPR036390">
    <property type="entry name" value="WH_DNA-bd_sf"/>
</dbReference>
<proteinExistence type="predicted"/>
<feature type="domain" description="IclR-ED" evidence="5">
    <location>
        <begin position="75"/>
        <end position="257"/>
    </location>
</feature>
<keyword evidence="1" id="KW-0805">Transcription regulation</keyword>
<dbReference type="PROSITE" id="PS51078">
    <property type="entry name" value="ICLR_ED"/>
    <property type="match status" value="1"/>
</dbReference>
<dbReference type="AlphaFoldDB" id="A0A917I5D7"/>
<dbReference type="Pfam" id="PF09339">
    <property type="entry name" value="HTH_IclR"/>
    <property type="match status" value="1"/>
</dbReference>
<evidence type="ECO:0000256" key="2">
    <source>
        <dbReference type="ARBA" id="ARBA00023125"/>
    </source>
</evidence>
<evidence type="ECO:0000259" key="4">
    <source>
        <dbReference type="PROSITE" id="PS51077"/>
    </source>
</evidence>
<reference evidence="6" key="2">
    <citation type="submission" date="2020-09" db="EMBL/GenBank/DDBJ databases">
        <authorList>
            <person name="Sun Q."/>
            <person name="Zhou Y."/>
        </authorList>
    </citation>
    <scope>NUCLEOTIDE SEQUENCE</scope>
    <source>
        <strain evidence="6">CGMCC 1.12214</strain>
    </source>
</reference>
<dbReference type="InterPro" id="IPR005471">
    <property type="entry name" value="Tscrpt_reg_IclR_N"/>
</dbReference>
<dbReference type="FunFam" id="1.10.10.10:FF:000056">
    <property type="entry name" value="IclR family transcriptional regulator"/>
    <property type="match status" value="1"/>
</dbReference>
<evidence type="ECO:0000256" key="3">
    <source>
        <dbReference type="ARBA" id="ARBA00023163"/>
    </source>
</evidence>
<dbReference type="PANTHER" id="PTHR30136">
    <property type="entry name" value="HELIX-TURN-HELIX TRANSCRIPTIONAL REGULATOR, ICLR FAMILY"/>
    <property type="match status" value="1"/>
</dbReference>
<keyword evidence="7" id="KW-1185">Reference proteome</keyword>
<keyword evidence="2" id="KW-0238">DNA-binding</keyword>
<dbReference type="Gene3D" id="3.30.450.40">
    <property type="match status" value="1"/>
</dbReference>
<dbReference type="Proteomes" id="UP000603912">
    <property type="component" value="Unassembled WGS sequence"/>
</dbReference>
<evidence type="ECO:0000256" key="1">
    <source>
        <dbReference type="ARBA" id="ARBA00023015"/>
    </source>
</evidence>
<dbReference type="GO" id="GO:0045892">
    <property type="term" value="P:negative regulation of DNA-templated transcription"/>
    <property type="evidence" value="ECO:0007669"/>
    <property type="project" value="TreeGrafter"/>
</dbReference>
<evidence type="ECO:0000259" key="5">
    <source>
        <dbReference type="PROSITE" id="PS51078"/>
    </source>
</evidence>
<gene>
    <name evidence="6" type="ORF">GCM10007036_10820</name>
</gene>
<dbReference type="InterPro" id="IPR029016">
    <property type="entry name" value="GAF-like_dom_sf"/>
</dbReference>
<dbReference type="Gene3D" id="1.10.10.10">
    <property type="entry name" value="Winged helix-like DNA-binding domain superfamily/Winged helix DNA-binding domain"/>
    <property type="match status" value="1"/>
</dbReference>
<dbReference type="InterPro" id="IPR014757">
    <property type="entry name" value="Tscrpt_reg_IclR_C"/>
</dbReference>
<dbReference type="GO" id="GO:0003700">
    <property type="term" value="F:DNA-binding transcription factor activity"/>
    <property type="evidence" value="ECO:0007669"/>
    <property type="project" value="TreeGrafter"/>
</dbReference>
<dbReference type="InterPro" id="IPR011991">
    <property type="entry name" value="ArsR-like_HTH"/>
</dbReference>
<sequence>MPKVGGPAAEGVQAVVLVLRILEAIGHAPKPMGVTALSRELGITKSRIHRHLRTLVQEAYLSQEPDTERYQVGPRLVTLGRAVADDLDLANAALPALLELRDGLGHSAVVSQLDVDGVRVLRTMPGKASIEIGVRPGSLLSFHGSAQGKVALAYGPEELRSRVMRSRLDMLTPHTLVSIGALEREMELIRSRGWAVAPNEAMIGINTLAAPIFDASETIAGCVGVVDSIQYIEAEPSAEQIRRILAAASRISQALGSRRRLHST</sequence>
<dbReference type="RefSeq" id="WP_188516661.1">
    <property type="nucleotide sequence ID" value="NZ_BMES01000001.1"/>
</dbReference>
<dbReference type="SUPFAM" id="SSF55781">
    <property type="entry name" value="GAF domain-like"/>
    <property type="match status" value="1"/>
</dbReference>
<dbReference type="Pfam" id="PF01614">
    <property type="entry name" value="IclR_C"/>
    <property type="match status" value="1"/>
</dbReference>
<comment type="caution">
    <text evidence="6">The sequence shown here is derived from an EMBL/GenBank/DDBJ whole genome shotgun (WGS) entry which is preliminary data.</text>
</comment>
<accession>A0A917I5D7</accession>
<protein>
    <recommendedName>
        <fullName evidence="8">IclR family transcriptional regulator</fullName>
    </recommendedName>
</protein>
<organism evidence="6 7">
    <name type="scientific">Alsobacter metallidurans</name>
    <dbReference type="NCBI Taxonomy" id="340221"/>
    <lineage>
        <taxon>Bacteria</taxon>
        <taxon>Pseudomonadati</taxon>
        <taxon>Pseudomonadota</taxon>
        <taxon>Alphaproteobacteria</taxon>
        <taxon>Hyphomicrobiales</taxon>
        <taxon>Alsobacteraceae</taxon>
        <taxon>Alsobacter</taxon>
    </lineage>
</organism>
<dbReference type="CDD" id="cd00090">
    <property type="entry name" value="HTH_ARSR"/>
    <property type="match status" value="1"/>
</dbReference>
<dbReference type="SUPFAM" id="SSF46785">
    <property type="entry name" value="Winged helix' DNA-binding domain"/>
    <property type="match status" value="1"/>
</dbReference>
<evidence type="ECO:0008006" key="8">
    <source>
        <dbReference type="Google" id="ProtNLM"/>
    </source>
</evidence>
<feature type="domain" description="HTH iclR-type" evidence="4">
    <location>
        <begin position="12"/>
        <end position="74"/>
    </location>
</feature>
<evidence type="ECO:0000313" key="7">
    <source>
        <dbReference type="Proteomes" id="UP000603912"/>
    </source>
</evidence>
<keyword evidence="3" id="KW-0804">Transcription</keyword>
<dbReference type="GO" id="GO:0003677">
    <property type="term" value="F:DNA binding"/>
    <property type="evidence" value="ECO:0007669"/>
    <property type="project" value="UniProtKB-KW"/>
</dbReference>
<dbReference type="SMART" id="SM00346">
    <property type="entry name" value="HTH_ICLR"/>
    <property type="match status" value="1"/>
</dbReference>
<dbReference type="InterPro" id="IPR036388">
    <property type="entry name" value="WH-like_DNA-bd_sf"/>
</dbReference>
<evidence type="ECO:0000313" key="6">
    <source>
        <dbReference type="EMBL" id="GGH12732.1"/>
    </source>
</evidence>